<sequence length="182" mass="20931">MSPAPGRRVERRFRLYELPLLLGLVLLWMMLWGEISWMSFGSGILIALLATRLYYLPPVELAGRFNVWWAIRYLWYFFTHLALASLQVAWQALGPVPRPVPAVIEVRLRTRSDFILTMTSLTLSLIPGSLVAEVDRFGSTLYLHVLNAPTHEAIERVRWDAHHVEELLIRTIGSREEVAKLP</sequence>
<evidence type="ECO:0000256" key="3">
    <source>
        <dbReference type="ARBA" id="ARBA00022475"/>
    </source>
</evidence>
<dbReference type="Proteomes" id="UP001500851">
    <property type="component" value="Unassembled WGS sequence"/>
</dbReference>
<gene>
    <name evidence="8" type="ORF">GCM10009768_23230</name>
</gene>
<evidence type="ECO:0000313" key="8">
    <source>
        <dbReference type="EMBL" id="GAA1793662.1"/>
    </source>
</evidence>
<keyword evidence="9" id="KW-1185">Reference proteome</keyword>
<keyword evidence="5 7" id="KW-1133">Transmembrane helix</keyword>
<proteinExistence type="inferred from homology"/>
<keyword evidence="3" id="KW-1003">Cell membrane</keyword>
<feature type="transmembrane region" description="Helical" evidence="7">
    <location>
        <begin position="75"/>
        <end position="94"/>
    </location>
</feature>
<dbReference type="InterPro" id="IPR002758">
    <property type="entry name" value="Cation_antiport_E"/>
</dbReference>
<reference evidence="9" key="1">
    <citation type="journal article" date="2019" name="Int. J. Syst. Evol. Microbiol.">
        <title>The Global Catalogue of Microorganisms (GCM) 10K type strain sequencing project: providing services to taxonomists for standard genome sequencing and annotation.</title>
        <authorList>
            <consortium name="The Broad Institute Genomics Platform"/>
            <consortium name="The Broad Institute Genome Sequencing Center for Infectious Disease"/>
            <person name="Wu L."/>
            <person name="Ma J."/>
        </authorList>
    </citation>
    <scope>NUCLEOTIDE SEQUENCE [LARGE SCALE GENOMIC DNA]</scope>
    <source>
        <strain evidence="9">JCM 14736</strain>
    </source>
</reference>
<organism evidence="8 9">
    <name type="scientific">Leucobacter iarius</name>
    <dbReference type="NCBI Taxonomy" id="333963"/>
    <lineage>
        <taxon>Bacteria</taxon>
        <taxon>Bacillati</taxon>
        <taxon>Actinomycetota</taxon>
        <taxon>Actinomycetes</taxon>
        <taxon>Micrococcales</taxon>
        <taxon>Microbacteriaceae</taxon>
        <taxon>Leucobacter</taxon>
    </lineage>
</organism>
<evidence type="ECO:0000256" key="6">
    <source>
        <dbReference type="ARBA" id="ARBA00023136"/>
    </source>
</evidence>
<comment type="similarity">
    <text evidence="2">Belongs to the CPA3 antiporters (TC 2.A.63) subunit E family.</text>
</comment>
<evidence type="ECO:0000256" key="5">
    <source>
        <dbReference type="ARBA" id="ARBA00022989"/>
    </source>
</evidence>
<dbReference type="RefSeq" id="WP_344032367.1">
    <property type="nucleotide sequence ID" value="NZ_BAAAOB010000002.1"/>
</dbReference>
<dbReference type="Pfam" id="PF01899">
    <property type="entry name" value="MNHE"/>
    <property type="match status" value="1"/>
</dbReference>
<evidence type="ECO:0000256" key="2">
    <source>
        <dbReference type="ARBA" id="ARBA00006228"/>
    </source>
</evidence>
<protein>
    <submittedName>
        <fullName evidence="8">Na+/H+ antiporter subunit E</fullName>
    </submittedName>
</protein>
<keyword evidence="4 7" id="KW-0812">Transmembrane</keyword>
<comment type="caution">
    <text evidence="8">The sequence shown here is derived from an EMBL/GenBank/DDBJ whole genome shotgun (WGS) entry which is preliminary data.</text>
</comment>
<dbReference type="EMBL" id="BAAAOB010000002">
    <property type="protein sequence ID" value="GAA1793662.1"/>
    <property type="molecule type" value="Genomic_DNA"/>
</dbReference>
<keyword evidence="6 7" id="KW-0472">Membrane</keyword>
<evidence type="ECO:0000313" key="9">
    <source>
        <dbReference type="Proteomes" id="UP001500851"/>
    </source>
</evidence>
<dbReference type="NCBIfam" id="NF006521">
    <property type="entry name" value="PRK08965.1-5"/>
    <property type="match status" value="1"/>
</dbReference>
<comment type="subcellular location">
    <subcellularLocation>
        <location evidence="1">Cell membrane</location>
        <topology evidence="1">Multi-pass membrane protein</topology>
    </subcellularLocation>
</comment>
<evidence type="ECO:0000256" key="4">
    <source>
        <dbReference type="ARBA" id="ARBA00022692"/>
    </source>
</evidence>
<evidence type="ECO:0000256" key="7">
    <source>
        <dbReference type="SAM" id="Phobius"/>
    </source>
</evidence>
<accession>A0ABP4XWC1</accession>
<feature type="transmembrane region" description="Helical" evidence="7">
    <location>
        <begin position="12"/>
        <end position="31"/>
    </location>
</feature>
<name>A0ABP4XWC1_9MICO</name>
<feature type="transmembrane region" description="Helical" evidence="7">
    <location>
        <begin position="37"/>
        <end position="55"/>
    </location>
</feature>
<dbReference type="PANTHER" id="PTHR34584">
    <property type="entry name" value="NA(+)/H(+) ANTIPORTER SUBUNIT E1"/>
    <property type="match status" value="1"/>
</dbReference>
<evidence type="ECO:0000256" key="1">
    <source>
        <dbReference type="ARBA" id="ARBA00004651"/>
    </source>
</evidence>
<dbReference type="PANTHER" id="PTHR34584:SF1">
    <property type="entry name" value="NA(+)_H(+) ANTIPORTER SUBUNIT E1"/>
    <property type="match status" value="1"/>
</dbReference>